<reference evidence="2" key="1">
    <citation type="submission" date="2019-05" db="EMBL/GenBank/DDBJ databases">
        <title>Complete genome sequencing of Absiella argi strain JCM 30884.</title>
        <authorList>
            <person name="Sakamoto M."/>
            <person name="Murakami T."/>
            <person name="Mori H."/>
        </authorList>
    </citation>
    <scope>NUCLEOTIDE SEQUENCE [LARGE SCALE GENOMIC DNA]</scope>
    <source>
        <strain evidence="2">JCM 30884</strain>
    </source>
</reference>
<dbReference type="InterPro" id="IPR007553">
    <property type="entry name" value="2-thiour_desulf"/>
</dbReference>
<evidence type="ECO:0000313" key="1">
    <source>
        <dbReference type="EMBL" id="BBK23775.1"/>
    </source>
</evidence>
<dbReference type="Proteomes" id="UP000464754">
    <property type="component" value="Chromosome"/>
</dbReference>
<dbReference type="PANTHER" id="PTHR30087:SF1">
    <property type="entry name" value="HYPOTHETICAL CYTOSOLIC PROTEIN"/>
    <property type="match status" value="1"/>
</dbReference>
<organism evidence="1 2">
    <name type="scientific">Amedibacterium intestinale</name>
    <dbReference type="NCBI Taxonomy" id="2583452"/>
    <lineage>
        <taxon>Bacteria</taxon>
        <taxon>Bacillati</taxon>
        <taxon>Bacillota</taxon>
        <taxon>Erysipelotrichia</taxon>
        <taxon>Erysipelotrichales</taxon>
        <taxon>Erysipelotrichaceae</taxon>
        <taxon>Amedibacterium</taxon>
    </lineage>
</organism>
<dbReference type="AlphaFoldDB" id="A0A6N4TN03"/>
<dbReference type="Pfam" id="PF04463">
    <property type="entry name" value="2-thiour_desulf"/>
    <property type="match status" value="1"/>
</dbReference>
<proteinExistence type="predicted"/>
<dbReference type="EMBL" id="AP019695">
    <property type="protein sequence ID" value="BBK23775.1"/>
    <property type="molecule type" value="Genomic_DNA"/>
</dbReference>
<dbReference type="KEGG" id="aarg:Aargi30884_26780"/>
<evidence type="ECO:0000313" key="2">
    <source>
        <dbReference type="Proteomes" id="UP000464754"/>
    </source>
</evidence>
<gene>
    <name evidence="1" type="ORF">Aargi30884_26780</name>
</gene>
<protein>
    <submittedName>
        <fullName evidence="1">Uncharacterized protein</fullName>
    </submittedName>
</protein>
<accession>A0A6N4TN03</accession>
<keyword evidence="2" id="KW-1185">Reference proteome</keyword>
<dbReference type="PANTHER" id="PTHR30087">
    <property type="entry name" value="INNER MEMBRANE PROTEIN"/>
    <property type="match status" value="1"/>
</dbReference>
<name>A0A6N4TN03_9FIRM</name>
<dbReference type="RefSeq" id="WP_118362146.1">
    <property type="nucleotide sequence ID" value="NZ_AP019695.1"/>
</dbReference>
<sequence length="154" mass="17036">MKYAVSACLLGVNCKYNGGNNEHKELLSFLEGKEVVPICPECAGGLPIPRISSEIRNGRVINKEEEDVSEAFYKGAEKEIKKLLDEKADLVITQPRSPSCGKGKIYDGTFSKTLIDGDGIFVQMCKNNGLCIKNVDEFLIEVKNEANICEKNKF</sequence>